<name>A0A917IHM0_9MICO</name>
<dbReference type="EMBL" id="BMJY01000012">
    <property type="protein sequence ID" value="GGH47472.1"/>
    <property type="molecule type" value="Genomic_DNA"/>
</dbReference>
<dbReference type="RefSeq" id="WP_188756558.1">
    <property type="nucleotide sequence ID" value="NZ_BMJY01000012.1"/>
</dbReference>
<reference evidence="1" key="1">
    <citation type="journal article" date="2014" name="Int. J. Syst. Evol. Microbiol.">
        <title>Complete genome sequence of Corynebacterium casei LMG S-19264T (=DSM 44701T), isolated from a smear-ripened cheese.</title>
        <authorList>
            <consortium name="US DOE Joint Genome Institute (JGI-PGF)"/>
            <person name="Walter F."/>
            <person name="Albersmeier A."/>
            <person name="Kalinowski J."/>
            <person name="Ruckert C."/>
        </authorList>
    </citation>
    <scope>NUCLEOTIDE SEQUENCE</scope>
    <source>
        <strain evidence="1">CGMCC 1.15794</strain>
    </source>
</reference>
<evidence type="ECO:0000313" key="2">
    <source>
        <dbReference type="Proteomes" id="UP000657592"/>
    </source>
</evidence>
<sequence>MEEYRRRGAQAIAEVERIPDRSLSDPGVKQRIAHVIEQSVERVSDGRAVEDGLTAESLARMLVDAGGPREPGHSTEWAFRRLADLRTAIAFTSTRGAAS</sequence>
<dbReference type="AlphaFoldDB" id="A0A917IHM0"/>
<evidence type="ECO:0000313" key="1">
    <source>
        <dbReference type="EMBL" id="GGH47472.1"/>
    </source>
</evidence>
<dbReference type="Proteomes" id="UP000657592">
    <property type="component" value="Unassembled WGS sequence"/>
</dbReference>
<protein>
    <submittedName>
        <fullName evidence="1">Uncharacterized protein</fullName>
    </submittedName>
</protein>
<accession>A0A917IHM0</accession>
<organism evidence="1 2">
    <name type="scientific">Microbacterium album</name>
    <dbReference type="NCBI Taxonomy" id="2053191"/>
    <lineage>
        <taxon>Bacteria</taxon>
        <taxon>Bacillati</taxon>
        <taxon>Actinomycetota</taxon>
        <taxon>Actinomycetes</taxon>
        <taxon>Micrococcales</taxon>
        <taxon>Microbacteriaceae</taxon>
        <taxon>Microbacterium</taxon>
    </lineage>
</organism>
<keyword evidence="2" id="KW-1185">Reference proteome</keyword>
<reference evidence="1" key="2">
    <citation type="submission" date="2020-09" db="EMBL/GenBank/DDBJ databases">
        <authorList>
            <person name="Sun Q."/>
            <person name="Zhou Y."/>
        </authorList>
    </citation>
    <scope>NUCLEOTIDE SEQUENCE</scope>
    <source>
        <strain evidence="1">CGMCC 1.15794</strain>
    </source>
</reference>
<comment type="caution">
    <text evidence="1">The sequence shown here is derived from an EMBL/GenBank/DDBJ whole genome shotgun (WGS) entry which is preliminary data.</text>
</comment>
<gene>
    <name evidence="1" type="ORF">GCM10010921_24230</name>
</gene>
<proteinExistence type="predicted"/>